<dbReference type="RefSeq" id="WP_166864605.1">
    <property type="nucleotide sequence ID" value="NZ_JAAQOM010000025.1"/>
</dbReference>
<comment type="caution">
    <text evidence="2">The sequence shown here is derived from an EMBL/GenBank/DDBJ whole genome shotgun (WGS) entry which is preliminary data.</text>
</comment>
<dbReference type="EMBL" id="JAAQOM010000025">
    <property type="protein sequence ID" value="NIA57633.1"/>
    <property type="molecule type" value="Genomic_DNA"/>
</dbReference>
<gene>
    <name evidence="2" type="ORF">HAV22_28810</name>
</gene>
<reference evidence="2 3" key="1">
    <citation type="submission" date="2020-03" db="EMBL/GenBank/DDBJ databases">
        <title>Genome sequence of strain Massilia sp. TW-1.</title>
        <authorList>
            <person name="Chaudhary D.K."/>
        </authorList>
    </citation>
    <scope>NUCLEOTIDE SEQUENCE [LARGE SCALE GENOMIC DNA]</scope>
    <source>
        <strain evidence="2 3">TW-1</strain>
    </source>
</reference>
<protein>
    <submittedName>
        <fullName evidence="2">Uncharacterized protein</fullName>
    </submittedName>
</protein>
<feature type="region of interest" description="Disordered" evidence="1">
    <location>
        <begin position="1"/>
        <end position="29"/>
    </location>
</feature>
<evidence type="ECO:0000256" key="1">
    <source>
        <dbReference type="SAM" id="MobiDB-lite"/>
    </source>
</evidence>
<organism evidence="2 3">
    <name type="scientific">Telluria antibiotica</name>
    <dbReference type="NCBI Taxonomy" id="2717319"/>
    <lineage>
        <taxon>Bacteria</taxon>
        <taxon>Pseudomonadati</taxon>
        <taxon>Pseudomonadota</taxon>
        <taxon>Betaproteobacteria</taxon>
        <taxon>Burkholderiales</taxon>
        <taxon>Oxalobacteraceae</taxon>
        <taxon>Telluria group</taxon>
        <taxon>Telluria</taxon>
    </lineage>
</organism>
<feature type="compositionally biased region" description="Basic residues" evidence="1">
    <location>
        <begin position="1"/>
        <end position="10"/>
    </location>
</feature>
<name>A0ABX0PME9_9BURK</name>
<evidence type="ECO:0000313" key="2">
    <source>
        <dbReference type="EMBL" id="NIA57633.1"/>
    </source>
</evidence>
<sequence>MKIKSVKPRNPHAVAARQRNAGAHGTYRAERKVRRLEKQALRSWVIGQDREGKDHA</sequence>
<keyword evidence="3" id="KW-1185">Reference proteome</keyword>
<proteinExistence type="predicted"/>
<accession>A0ABX0PME9</accession>
<evidence type="ECO:0000313" key="3">
    <source>
        <dbReference type="Proteomes" id="UP000716322"/>
    </source>
</evidence>
<dbReference type="Proteomes" id="UP000716322">
    <property type="component" value="Unassembled WGS sequence"/>
</dbReference>